<comment type="caution">
    <text evidence="2">The sequence shown here is derived from an EMBL/GenBank/DDBJ whole genome shotgun (WGS) entry which is preliminary data.</text>
</comment>
<organism evidence="2 3">
    <name type="scientific">Microbacterium mangrovi</name>
    <dbReference type="NCBI Taxonomy" id="1348253"/>
    <lineage>
        <taxon>Bacteria</taxon>
        <taxon>Bacillati</taxon>
        <taxon>Actinomycetota</taxon>
        <taxon>Actinomycetes</taxon>
        <taxon>Micrococcales</taxon>
        <taxon>Microbacteriaceae</taxon>
        <taxon>Microbacterium</taxon>
    </lineage>
</organism>
<feature type="domain" description="TNT" evidence="1">
    <location>
        <begin position="25"/>
        <end position="120"/>
    </location>
</feature>
<dbReference type="Proteomes" id="UP000031030">
    <property type="component" value="Unassembled WGS sequence"/>
</dbReference>
<gene>
    <name evidence="2" type="ORF">LK09_19870</name>
</gene>
<dbReference type="Pfam" id="PF14021">
    <property type="entry name" value="TNT"/>
    <property type="match status" value="1"/>
</dbReference>
<evidence type="ECO:0000259" key="1">
    <source>
        <dbReference type="Pfam" id="PF14021"/>
    </source>
</evidence>
<accession>A0A0B2A042</accession>
<sequence>MTARSWWTRSVRVAYSNIRAFVRDYGKQLDRVGPDSGQYLALRFNGVTSSFEERALPISSLARQLYRYELTGHLPEGWTIEISEVARAFGHGGGGAQVLVRDMDHVERSVHELVHAKVLK</sequence>
<name>A0A0B2A042_9MICO</name>
<dbReference type="STRING" id="1348253.LK09_19870"/>
<proteinExistence type="predicted"/>
<dbReference type="AlphaFoldDB" id="A0A0B2A042"/>
<dbReference type="RefSeq" id="WP_039403550.1">
    <property type="nucleotide sequence ID" value="NZ_JTDK01000027.1"/>
</dbReference>
<evidence type="ECO:0000313" key="3">
    <source>
        <dbReference type="Proteomes" id="UP000031030"/>
    </source>
</evidence>
<dbReference type="OrthoDB" id="3259283at2"/>
<evidence type="ECO:0000313" key="2">
    <source>
        <dbReference type="EMBL" id="KHK95167.1"/>
    </source>
</evidence>
<reference evidence="2 3" key="1">
    <citation type="submission" date="2014-11" db="EMBL/GenBank/DDBJ databases">
        <title>Genome sequence of Microbacterium mangrovi MUSC 115(T).</title>
        <authorList>
            <person name="Lee L.-H."/>
        </authorList>
    </citation>
    <scope>NUCLEOTIDE SEQUENCE [LARGE SCALE GENOMIC DNA]</scope>
    <source>
        <strain evidence="2 3">MUSC 115</strain>
    </source>
</reference>
<keyword evidence="3" id="KW-1185">Reference proteome</keyword>
<dbReference type="InterPro" id="IPR025331">
    <property type="entry name" value="TNT"/>
</dbReference>
<dbReference type="EMBL" id="JTDK01000027">
    <property type="protein sequence ID" value="KHK95167.1"/>
    <property type="molecule type" value="Genomic_DNA"/>
</dbReference>
<protein>
    <recommendedName>
        <fullName evidence="1">TNT domain-containing protein</fullName>
    </recommendedName>
</protein>
<dbReference type="GO" id="GO:0050135">
    <property type="term" value="F:NADP+ nucleosidase activity"/>
    <property type="evidence" value="ECO:0007669"/>
    <property type="project" value="InterPro"/>
</dbReference>